<feature type="transmembrane region" description="Helical" evidence="1">
    <location>
        <begin position="294"/>
        <end position="317"/>
    </location>
</feature>
<keyword evidence="1" id="KW-1133">Transmembrane helix</keyword>
<sequence length="410" mass="46708">MLSMYTAVAELFQRENNLENNNQVIIHPQANLLQDHNNDLINRKIELGSNLERTVKELNPEISSFEDSFPKFNSQEDILPVSLFKYLSQKFLHMGTSILDEVKISDKVNNNLNSSDTIIENVTGEVSNSIAKVNSSQSSLRPLGEAGEITLNEIIVNLHNYKYQMSGIVDIYPTKIISAGFIYSSIVNSYAKTVYPLSNLNRLPTQEHDAWLITRRVKLTRFMLGPAPAITLFLYLITNKSVFDGVKITDVEVNIQKSLMTLLLFTPKAIKQIKGFNCYSTSNLNNNNNNKFKFFIRIIIFIIFLLSISDLNSLLVLLSGLTVKGLVNVYCIIACYFIFSNLLEILLMILFHKNLIKVPLYLPLFIFNWLNLIKNCSSKGVIQIYLDSIVKDTVIHVFCLFIIYFLSSFL</sequence>
<accession>A0A2S1WBV4</accession>
<feature type="transmembrane region" description="Helical" evidence="1">
    <location>
        <begin position="389"/>
        <end position="407"/>
    </location>
</feature>
<organism evidence="2">
    <name type="scientific">Ganoderma calidophilum</name>
    <dbReference type="NCBI Taxonomy" id="2026244"/>
    <lineage>
        <taxon>Eukaryota</taxon>
        <taxon>Fungi</taxon>
        <taxon>Dikarya</taxon>
        <taxon>Basidiomycota</taxon>
        <taxon>Agaricomycotina</taxon>
        <taxon>Agaricomycetes</taxon>
        <taxon>Polyporales</taxon>
        <taxon>Polyporaceae</taxon>
        <taxon>Ganoderma</taxon>
    </lineage>
</organism>
<gene>
    <name evidence="2" type="primary">orf410</name>
</gene>
<feature type="transmembrane region" description="Helical" evidence="1">
    <location>
        <begin position="329"/>
        <end position="352"/>
    </location>
</feature>
<keyword evidence="1" id="KW-0472">Membrane</keyword>
<evidence type="ECO:0000313" key="2">
    <source>
        <dbReference type="EMBL" id="AWJ63982.1"/>
    </source>
</evidence>
<geneLocation type="mitochondrion" evidence="2"/>
<keyword evidence="1" id="KW-0812">Transmembrane</keyword>
<dbReference type="EMBL" id="MH252535">
    <property type="protein sequence ID" value="AWJ63982.1"/>
    <property type="molecule type" value="Genomic_DNA"/>
</dbReference>
<protein>
    <submittedName>
        <fullName evidence="2">Uncharacterized protein</fullName>
    </submittedName>
</protein>
<dbReference type="AlphaFoldDB" id="A0A2S1WBV4"/>
<keyword evidence="2" id="KW-0496">Mitochondrion</keyword>
<evidence type="ECO:0000256" key="1">
    <source>
        <dbReference type="SAM" id="Phobius"/>
    </source>
</evidence>
<proteinExistence type="predicted"/>
<feature type="transmembrane region" description="Helical" evidence="1">
    <location>
        <begin position="219"/>
        <end position="237"/>
    </location>
</feature>
<dbReference type="GeneID" id="36953388"/>
<reference evidence="2" key="1">
    <citation type="journal article" date="2019" name="Int. J. Biol. Macromol.">
        <title>The complete mitochondrial genomes of five important medicinal Ganoderma species: Features, evolution, and phylogeny.</title>
        <authorList>
            <person name="Li Q."/>
            <person name="Xiang D."/>
            <person name="Wan Y."/>
            <person name="Wu Q."/>
            <person name="Wu X."/>
            <person name="Ma C."/>
            <person name="Song Y."/>
            <person name="Zhao G."/>
            <person name="Huang W."/>
        </authorList>
    </citation>
    <scope>NUCLEOTIDE SEQUENCE</scope>
</reference>
<name>A0A2S1WBV4_9APHY</name>
<feature type="transmembrane region" description="Helical" evidence="1">
    <location>
        <begin position="358"/>
        <end position="377"/>
    </location>
</feature>
<dbReference type="RefSeq" id="YP_009493187.1">
    <property type="nucleotide sequence ID" value="NC_037938.1"/>
</dbReference>